<sequence>MVYRSVLVLFLLFGVFYCGLSKPASEDPNFGRIVGGNNLTIHNAPWQVSIQLSARHVCGGVIYSKDIIITAAHCVEHKSVTLLQVRVGANQYHSGGTLYPISSYKVHESYDDQLLHYDIALLRVATQLSYGLSVKALALASTSPKAGSSVSVTGWGYTEHNGSLTFASNLQMVQLKVVARDECASAKYGYGWDFVGVEMICAVAADKDACTGDSGGPMVAEGLLAGIVSWGYGCALPNYPGVYVDVAVLRHWIVKTANTM</sequence>
<dbReference type="FunFam" id="2.40.10.10:FF:000047">
    <property type="entry name" value="Trypsin eta"/>
    <property type="match status" value="1"/>
</dbReference>
<evidence type="ECO:0000313" key="15">
    <source>
        <dbReference type="Proteomes" id="UP000504633"/>
    </source>
</evidence>
<dbReference type="SMART" id="SM00020">
    <property type="entry name" value="Tryp_SPc"/>
    <property type="match status" value="1"/>
</dbReference>
<evidence type="ECO:0000256" key="9">
    <source>
        <dbReference type="ARBA" id="ARBA00023157"/>
    </source>
</evidence>
<dbReference type="CDD" id="cd00190">
    <property type="entry name" value="Tryp_SPc"/>
    <property type="match status" value="1"/>
</dbReference>
<dbReference type="OMA" id="GYGWDFV"/>
<feature type="signal peptide" evidence="13">
    <location>
        <begin position="1"/>
        <end position="21"/>
    </location>
</feature>
<comment type="catalytic activity">
    <reaction evidence="10">
        <text>Preferential cleavage: Arg-|-Xaa, Lys-|-Xaa.</text>
        <dbReference type="EC" id="3.4.21.4"/>
    </reaction>
</comment>
<evidence type="ECO:0000256" key="12">
    <source>
        <dbReference type="RuleBase" id="RU363034"/>
    </source>
</evidence>
<evidence type="ECO:0000259" key="14">
    <source>
        <dbReference type="PROSITE" id="PS50240"/>
    </source>
</evidence>
<accession>A0A6J1L2V9</accession>
<dbReference type="InterPro" id="IPR001254">
    <property type="entry name" value="Trypsin_dom"/>
</dbReference>
<dbReference type="InterPro" id="IPR033116">
    <property type="entry name" value="TRYPSIN_SER"/>
</dbReference>
<dbReference type="PANTHER" id="PTHR24276">
    <property type="entry name" value="POLYSERASE-RELATED"/>
    <property type="match status" value="1"/>
</dbReference>
<gene>
    <name evidence="16" type="primary">LOC111592146</name>
</gene>
<evidence type="ECO:0000256" key="7">
    <source>
        <dbReference type="ARBA" id="ARBA00022825"/>
    </source>
</evidence>
<feature type="domain" description="Peptidase S1" evidence="14">
    <location>
        <begin position="33"/>
        <end position="258"/>
    </location>
</feature>
<dbReference type="InterPro" id="IPR050430">
    <property type="entry name" value="Peptidase_S1"/>
</dbReference>
<feature type="chain" id="PRO_5026879519" description="trypsin" evidence="13">
    <location>
        <begin position="22"/>
        <end position="260"/>
    </location>
</feature>
<evidence type="ECO:0000256" key="3">
    <source>
        <dbReference type="ARBA" id="ARBA00022525"/>
    </source>
</evidence>
<keyword evidence="15" id="KW-1185">Reference proteome</keyword>
<evidence type="ECO:0000256" key="4">
    <source>
        <dbReference type="ARBA" id="ARBA00022670"/>
    </source>
</evidence>
<keyword evidence="9" id="KW-1015">Disulfide bond</keyword>
<protein>
    <recommendedName>
        <fullName evidence="11">trypsin</fullName>
        <ecNumber evidence="11">3.4.21.4</ecNumber>
    </recommendedName>
</protein>
<evidence type="ECO:0000256" key="5">
    <source>
        <dbReference type="ARBA" id="ARBA00022729"/>
    </source>
</evidence>
<evidence type="ECO:0000256" key="13">
    <source>
        <dbReference type="SAM" id="SignalP"/>
    </source>
</evidence>
<dbReference type="PRINTS" id="PR00722">
    <property type="entry name" value="CHYMOTRYPSIN"/>
</dbReference>
<dbReference type="SUPFAM" id="SSF50494">
    <property type="entry name" value="Trypsin-like serine proteases"/>
    <property type="match status" value="1"/>
</dbReference>
<dbReference type="KEGG" id="dhe:111592146"/>
<organism evidence="15 16">
    <name type="scientific">Drosophila hydei</name>
    <name type="common">Fruit fly</name>
    <dbReference type="NCBI Taxonomy" id="7224"/>
    <lineage>
        <taxon>Eukaryota</taxon>
        <taxon>Metazoa</taxon>
        <taxon>Ecdysozoa</taxon>
        <taxon>Arthropoda</taxon>
        <taxon>Hexapoda</taxon>
        <taxon>Insecta</taxon>
        <taxon>Pterygota</taxon>
        <taxon>Neoptera</taxon>
        <taxon>Endopterygota</taxon>
        <taxon>Diptera</taxon>
        <taxon>Brachycera</taxon>
        <taxon>Muscomorpha</taxon>
        <taxon>Ephydroidea</taxon>
        <taxon>Drosophilidae</taxon>
        <taxon>Drosophila</taxon>
    </lineage>
</organism>
<reference evidence="16" key="1">
    <citation type="submission" date="2025-08" db="UniProtKB">
        <authorList>
            <consortium name="RefSeq"/>
        </authorList>
    </citation>
    <scope>IDENTIFICATION</scope>
    <source>
        <strain evidence="16">15085-1641.00</strain>
        <tissue evidence="16">Whole body</tissue>
    </source>
</reference>
<keyword evidence="4 12" id="KW-0645">Protease</keyword>
<comment type="subcellular location">
    <subcellularLocation>
        <location evidence="1">Secreted</location>
        <location evidence="1">Extracellular space</location>
    </subcellularLocation>
</comment>
<evidence type="ECO:0000256" key="1">
    <source>
        <dbReference type="ARBA" id="ARBA00004239"/>
    </source>
</evidence>
<dbReference type="AlphaFoldDB" id="A0A6J1L2V9"/>
<evidence type="ECO:0000256" key="2">
    <source>
        <dbReference type="ARBA" id="ARBA00007664"/>
    </source>
</evidence>
<evidence type="ECO:0000256" key="8">
    <source>
        <dbReference type="ARBA" id="ARBA00023145"/>
    </source>
</evidence>
<evidence type="ECO:0000256" key="10">
    <source>
        <dbReference type="ARBA" id="ARBA00036320"/>
    </source>
</evidence>
<dbReference type="GeneID" id="111592146"/>
<dbReference type="OrthoDB" id="10059102at2759"/>
<keyword evidence="6 12" id="KW-0378">Hydrolase</keyword>
<dbReference type="PANTHER" id="PTHR24276:SF91">
    <property type="entry name" value="AT26814P-RELATED"/>
    <property type="match status" value="1"/>
</dbReference>
<dbReference type="PROSITE" id="PS00135">
    <property type="entry name" value="TRYPSIN_SER"/>
    <property type="match status" value="1"/>
</dbReference>
<proteinExistence type="inferred from homology"/>
<dbReference type="RefSeq" id="XP_023159960.2">
    <property type="nucleotide sequence ID" value="XM_023304192.2"/>
</dbReference>
<comment type="similarity">
    <text evidence="2">Belongs to the peptidase S1 family.</text>
</comment>
<dbReference type="GO" id="GO:0016485">
    <property type="term" value="P:protein processing"/>
    <property type="evidence" value="ECO:0007669"/>
    <property type="project" value="UniProtKB-ARBA"/>
</dbReference>
<keyword evidence="8" id="KW-0865">Zymogen</keyword>
<keyword evidence="7 12" id="KW-0720">Serine protease</keyword>
<dbReference type="EC" id="3.4.21.4" evidence="11"/>
<evidence type="ECO:0000313" key="16">
    <source>
        <dbReference type="RefSeq" id="XP_023159960.2"/>
    </source>
</evidence>
<name>A0A6J1L2V9_DROHY</name>
<keyword evidence="5 13" id="KW-0732">Signal</keyword>
<dbReference type="GO" id="GO:0004252">
    <property type="term" value="F:serine-type endopeptidase activity"/>
    <property type="evidence" value="ECO:0007669"/>
    <property type="project" value="UniProtKB-EC"/>
</dbReference>
<dbReference type="GO" id="GO:0005576">
    <property type="term" value="C:extracellular region"/>
    <property type="evidence" value="ECO:0007669"/>
    <property type="project" value="UniProtKB-SubCell"/>
</dbReference>
<dbReference type="PROSITE" id="PS00134">
    <property type="entry name" value="TRYPSIN_HIS"/>
    <property type="match status" value="1"/>
</dbReference>
<keyword evidence="3" id="KW-0964">Secreted</keyword>
<dbReference type="InterPro" id="IPR001314">
    <property type="entry name" value="Peptidase_S1A"/>
</dbReference>
<evidence type="ECO:0000256" key="6">
    <source>
        <dbReference type="ARBA" id="ARBA00022801"/>
    </source>
</evidence>
<dbReference type="Gene3D" id="2.40.10.10">
    <property type="entry name" value="Trypsin-like serine proteases"/>
    <property type="match status" value="1"/>
</dbReference>
<dbReference type="InterPro" id="IPR018114">
    <property type="entry name" value="TRYPSIN_HIS"/>
</dbReference>
<dbReference type="Proteomes" id="UP000504633">
    <property type="component" value="Unplaced"/>
</dbReference>
<evidence type="ECO:0000256" key="11">
    <source>
        <dbReference type="ARBA" id="ARBA00038868"/>
    </source>
</evidence>
<dbReference type="Pfam" id="PF00089">
    <property type="entry name" value="Trypsin"/>
    <property type="match status" value="1"/>
</dbReference>
<dbReference type="InterPro" id="IPR043504">
    <property type="entry name" value="Peptidase_S1_PA_chymotrypsin"/>
</dbReference>
<dbReference type="InterPro" id="IPR009003">
    <property type="entry name" value="Peptidase_S1_PA"/>
</dbReference>
<dbReference type="PROSITE" id="PS50240">
    <property type="entry name" value="TRYPSIN_DOM"/>
    <property type="match status" value="1"/>
</dbReference>